<evidence type="ECO:0000313" key="3">
    <source>
        <dbReference type="Proteomes" id="UP001218218"/>
    </source>
</evidence>
<feature type="compositionally biased region" description="Low complexity" evidence="1">
    <location>
        <begin position="56"/>
        <end position="65"/>
    </location>
</feature>
<dbReference type="Proteomes" id="UP001218218">
    <property type="component" value="Unassembled WGS sequence"/>
</dbReference>
<name>A0AAD6ZXQ6_9AGAR</name>
<accession>A0AAD6ZXQ6</accession>
<feature type="region of interest" description="Disordered" evidence="1">
    <location>
        <begin position="42"/>
        <end position="121"/>
    </location>
</feature>
<gene>
    <name evidence="2" type="ORF">DFH08DRAFT_811282</name>
</gene>
<comment type="caution">
    <text evidence="2">The sequence shown here is derived from an EMBL/GenBank/DDBJ whole genome shotgun (WGS) entry which is preliminary data.</text>
</comment>
<evidence type="ECO:0000313" key="2">
    <source>
        <dbReference type="EMBL" id="KAJ7342950.1"/>
    </source>
</evidence>
<evidence type="ECO:0000256" key="1">
    <source>
        <dbReference type="SAM" id="MobiDB-lite"/>
    </source>
</evidence>
<dbReference type="AlphaFoldDB" id="A0AAD6ZXQ6"/>
<keyword evidence="3" id="KW-1185">Reference proteome</keyword>
<sequence length="429" mass="47829">MTKGTNEEVQRVQQDIQEIVNGLEPEDDTNLVLLQVQQRWFGYKPNSGGSRKGAFSPLASPAKAVKPPKPKPAKSHKKLKSDENQAIGDGADSNSSVEFVSKAGTKKRKKSVPDNDDGDADESVEMSCYVYVETPPPASLNIRKNPMKPLPIQSTKLSPFKFDSSTDFPEFLSTIATTCQSTVNNLPVSSLKWKFDRPKNVEKKGLTNKTAYDVMITSLKELRVFGLHGASNAREEGIVPTTLPPLPSSLFETRFDEPQELLDRYPIDNNPLFPSKRIFHNETSYFDLTNMKLRVWAVAKAKGDTTIDKPPASTHFFKNQTIKPPCASGLAADVLPPHTASLPHWSQPHITSRISSPFRIHLHTVNPHTDIRTTMASMCQHLLRNHLLLAHPILQRAPCLLSCFRAKFLLKNTATATTATNWLRRIIMC</sequence>
<feature type="compositionally biased region" description="Basic residues" evidence="1">
    <location>
        <begin position="66"/>
        <end position="79"/>
    </location>
</feature>
<organism evidence="2 3">
    <name type="scientific">Mycena albidolilacea</name>
    <dbReference type="NCBI Taxonomy" id="1033008"/>
    <lineage>
        <taxon>Eukaryota</taxon>
        <taxon>Fungi</taxon>
        <taxon>Dikarya</taxon>
        <taxon>Basidiomycota</taxon>
        <taxon>Agaricomycotina</taxon>
        <taxon>Agaricomycetes</taxon>
        <taxon>Agaricomycetidae</taxon>
        <taxon>Agaricales</taxon>
        <taxon>Marasmiineae</taxon>
        <taxon>Mycenaceae</taxon>
        <taxon>Mycena</taxon>
    </lineage>
</organism>
<reference evidence="2" key="1">
    <citation type="submission" date="2023-03" db="EMBL/GenBank/DDBJ databases">
        <title>Massive genome expansion in bonnet fungi (Mycena s.s.) driven by repeated elements and novel gene families across ecological guilds.</title>
        <authorList>
            <consortium name="Lawrence Berkeley National Laboratory"/>
            <person name="Harder C.B."/>
            <person name="Miyauchi S."/>
            <person name="Viragh M."/>
            <person name="Kuo A."/>
            <person name="Thoen E."/>
            <person name="Andreopoulos B."/>
            <person name="Lu D."/>
            <person name="Skrede I."/>
            <person name="Drula E."/>
            <person name="Henrissat B."/>
            <person name="Morin E."/>
            <person name="Kohler A."/>
            <person name="Barry K."/>
            <person name="LaButti K."/>
            <person name="Morin E."/>
            <person name="Salamov A."/>
            <person name="Lipzen A."/>
            <person name="Mereny Z."/>
            <person name="Hegedus B."/>
            <person name="Baldrian P."/>
            <person name="Stursova M."/>
            <person name="Weitz H."/>
            <person name="Taylor A."/>
            <person name="Grigoriev I.V."/>
            <person name="Nagy L.G."/>
            <person name="Martin F."/>
            <person name="Kauserud H."/>
        </authorList>
    </citation>
    <scope>NUCLEOTIDE SEQUENCE</scope>
    <source>
        <strain evidence="2">CBHHK002</strain>
    </source>
</reference>
<protein>
    <submittedName>
        <fullName evidence="2">Uncharacterized protein</fullName>
    </submittedName>
</protein>
<dbReference type="EMBL" id="JARIHO010000024">
    <property type="protein sequence ID" value="KAJ7342950.1"/>
    <property type="molecule type" value="Genomic_DNA"/>
</dbReference>
<proteinExistence type="predicted"/>